<evidence type="ECO:0000313" key="4">
    <source>
        <dbReference type="Proteomes" id="UP000309872"/>
    </source>
</evidence>
<keyword evidence="1" id="KW-0808">Transferase</keyword>
<dbReference type="Proteomes" id="UP000309872">
    <property type="component" value="Unassembled WGS sequence"/>
</dbReference>
<dbReference type="InterPro" id="IPR000794">
    <property type="entry name" value="Beta-ketoacyl_synthase"/>
</dbReference>
<dbReference type="SUPFAM" id="SSF53901">
    <property type="entry name" value="Thiolase-like"/>
    <property type="match status" value="1"/>
</dbReference>
<sequence>MKNPCYINGIGAVNAQGIWNDDPFAHITEISNPLTMAMQPSYKELIPPAMIRRMSKGIKMGIFASQQALDEAAMDQVDAIITGTGLGCLEDSEKFLKNVLDNDEQFLTPTSFIQSTHNTVGAQIALRLGCKSYNFTYVNGATSFESALLDALMQIESKEANQVLVGGIDEIAGRTFALKQLVHEVKADGAVEKLKDSQSPGVNFGEGGTFFALNTEKRENTYAQILEVSILNKLATEEVVDFVTSFLTRNQLTLADVSAVVIGNNGDLKYDIYYTTFCTLFANQPQIFYKHLVGQSDVASAFGLAAAAFVLKKQIIPKTIQWNAIKLSELKYVLIYNQYLGKDHSLTLLRHVET</sequence>
<comment type="caution">
    <text evidence="3">The sequence shown here is derived from an EMBL/GenBank/DDBJ whole genome shotgun (WGS) entry which is preliminary data.</text>
</comment>
<feature type="domain" description="Beta-ketoacyl synthase-like N-terminal" evidence="2">
    <location>
        <begin position="42"/>
        <end position="173"/>
    </location>
</feature>
<evidence type="ECO:0000256" key="1">
    <source>
        <dbReference type="ARBA" id="ARBA00022679"/>
    </source>
</evidence>
<dbReference type="PANTHER" id="PTHR11712:SF336">
    <property type="entry name" value="3-OXOACYL-[ACYL-CARRIER-PROTEIN] SYNTHASE, MITOCHONDRIAL"/>
    <property type="match status" value="1"/>
</dbReference>
<evidence type="ECO:0000259" key="2">
    <source>
        <dbReference type="Pfam" id="PF13723"/>
    </source>
</evidence>
<organism evidence="3 4">
    <name type="scientific">Sphingobacterium alkalisoli</name>
    <dbReference type="NCBI Taxonomy" id="1874115"/>
    <lineage>
        <taxon>Bacteria</taxon>
        <taxon>Pseudomonadati</taxon>
        <taxon>Bacteroidota</taxon>
        <taxon>Sphingobacteriia</taxon>
        <taxon>Sphingobacteriales</taxon>
        <taxon>Sphingobacteriaceae</taxon>
        <taxon>Sphingobacterium</taxon>
    </lineage>
</organism>
<dbReference type="PANTHER" id="PTHR11712">
    <property type="entry name" value="POLYKETIDE SYNTHASE-RELATED"/>
    <property type="match status" value="1"/>
</dbReference>
<gene>
    <name evidence="3" type="ORF">FAZ19_03130</name>
</gene>
<dbReference type="GO" id="GO:0006633">
    <property type="term" value="P:fatty acid biosynthetic process"/>
    <property type="evidence" value="ECO:0007669"/>
    <property type="project" value="TreeGrafter"/>
</dbReference>
<dbReference type="Pfam" id="PF13723">
    <property type="entry name" value="Ketoacyl-synt_2"/>
    <property type="match status" value="1"/>
</dbReference>
<name>A0A4U0HA41_9SPHI</name>
<dbReference type="RefSeq" id="WP_136819134.1">
    <property type="nucleotide sequence ID" value="NZ_BMJX01000001.1"/>
</dbReference>
<dbReference type="Gene3D" id="3.40.47.10">
    <property type="match status" value="1"/>
</dbReference>
<dbReference type="InterPro" id="IPR014030">
    <property type="entry name" value="Ketoacyl_synth_N"/>
</dbReference>
<dbReference type="EMBL" id="SUKA01000001">
    <property type="protein sequence ID" value="TJY68264.1"/>
    <property type="molecule type" value="Genomic_DNA"/>
</dbReference>
<evidence type="ECO:0000313" key="3">
    <source>
        <dbReference type="EMBL" id="TJY68264.1"/>
    </source>
</evidence>
<protein>
    <submittedName>
        <fullName evidence="3">3-oxoacyl-ACP synthase</fullName>
    </submittedName>
</protein>
<dbReference type="OrthoDB" id="1404523at2"/>
<dbReference type="AlphaFoldDB" id="A0A4U0HA41"/>
<accession>A0A4U0HA41</accession>
<dbReference type="GO" id="GO:0004315">
    <property type="term" value="F:3-oxoacyl-[acyl-carrier-protein] synthase activity"/>
    <property type="evidence" value="ECO:0007669"/>
    <property type="project" value="TreeGrafter"/>
</dbReference>
<keyword evidence="4" id="KW-1185">Reference proteome</keyword>
<proteinExistence type="predicted"/>
<dbReference type="GO" id="GO:0005829">
    <property type="term" value="C:cytosol"/>
    <property type="evidence" value="ECO:0007669"/>
    <property type="project" value="TreeGrafter"/>
</dbReference>
<reference evidence="3 4" key="1">
    <citation type="submission" date="2019-04" db="EMBL/GenBank/DDBJ databases">
        <title>Sphingobacterium olei sp. nov., isolated from oil-contaminated soil.</title>
        <authorList>
            <person name="Liu B."/>
        </authorList>
    </citation>
    <scope>NUCLEOTIDE SEQUENCE [LARGE SCALE GENOMIC DNA]</scope>
    <source>
        <strain evidence="3 4">Y3L14</strain>
    </source>
</reference>
<dbReference type="InterPro" id="IPR016039">
    <property type="entry name" value="Thiolase-like"/>
</dbReference>